<evidence type="ECO:0000256" key="1">
    <source>
        <dbReference type="ARBA" id="ARBA00022603"/>
    </source>
</evidence>
<dbReference type="GO" id="GO:0035243">
    <property type="term" value="F:protein-arginine omega-N symmetric methyltransferase activity"/>
    <property type="evidence" value="ECO:0007669"/>
    <property type="project" value="TreeGrafter"/>
</dbReference>
<evidence type="ECO:0000313" key="3">
    <source>
        <dbReference type="EMBL" id="CAI26831.1"/>
    </source>
</evidence>
<dbReference type="InterPro" id="IPR029063">
    <property type="entry name" value="SAM-dependent_MTases_sf"/>
</dbReference>
<sequence>MCNIIMSNVIYSHIYYLYHNHINKTLIIMHSYLKKVIFDNGGAISVEQFMRIALYDMNCGYYMTQMPFGVFGDFVTSPEISQLFGEVIALWVLLYWEKMGSPSKFVLLELGPGRGTLISDIIRVLKKFKQCYSAVDIYLLEVSPKLQEVQYNTLQDVGEKVLWCRNINSIPNYPILVIANEFFDALPIKQFICISDSWYERYITVEDNKFRFINKLIDKNFQILNVNNINDPIIEVCDDAISIIKLIEHKILQNKGAAVIIDYGYIDPPYKSTMQSVKNHQYNNIFENVGNSDITVHVDFTALRKSLSFLNSYIMTQRDFLYNFGIRERLQILIENATEVQQQNLMTGFLRLTENMGSMFKVLLINP</sequence>
<dbReference type="EMBL" id="CR925678">
    <property type="protein sequence ID" value="CAI26831.1"/>
    <property type="molecule type" value="Genomic_DNA"/>
</dbReference>
<dbReference type="Proteomes" id="UP000001021">
    <property type="component" value="Chromosome"/>
</dbReference>
<evidence type="ECO:0008006" key="5">
    <source>
        <dbReference type="Google" id="ProtNLM"/>
    </source>
</evidence>
<keyword evidence="2" id="KW-0808">Transferase</keyword>
<dbReference type="AlphaFoldDB" id="A0A0H3M5W0"/>
<accession>A0A0H3M5W0</accession>
<dbReference type="eggNOG" id="COG1565">
    <property type="taxonomic scope" value="Bacteria"/>
</dbReference>
<dbReference type="PANTHER" id="PTHR12049:SF7">
    <property type="entry name" value="PROTEIN ARGININE METHYLTRANSFERASE NDUFAF7, MITOCHONDRIAL"/>
    <property type="match status" value="1"/>
</dbReference>
<evidence type="ECO:0000256" key="2">
    <source>
        <dbReference type="ARBA" id="ARBA00022679"/>
    </source>
</evidence>
<dbReference type="PANTHER" id="PTHR12049">
    <property type="entry name" value="PROTEIN ARGININE METHYLTRANSFERASE NDUFAF7, MITOCHONDRIAL"/>
    <property type="match status" value="1"/>
</dbReference>
<keyword evidence="1" id="KW-0489">Methyltransferase</keyword>
<dbReference type="KEGG" id="erw:ERWE_CDS_03370"/>
<dbReference type="InterPro" id="IPR038375">
    <property type="entry name" value="NDUFAF7_sf"/>
</dbReference>
<dbReference type="Gene3D" id="3.40.50.12710">
    <property type="match status" value="1"/>
</dbReference>
<organism evidence="3 4">
    <name type="scientific">Ehrlichia ruminantium (strain Welgevonden)</name>
    <dbReference type="NCBI Taxonomy" id="254945"/>
    <lineage>
        <taxon>Bacteria</taxon>
        <taxon>Pseudomonadati</taxon>
        <taxon>Pseudomonadota</taxon>
        <taxon>Alphaproteobacteria</taxon>
        <taxon>Rickettsiales</taxon>
        <taxon>Anaplasmataceae</taxon>
        <taxon>Ehrlichia</taxon>
    </lineage>
</organism>
<name>A0A0H3M5W0_EHRRW</name>
<dbReference type="Pfam" id="PF02636">
    <property type="entry name" value="Methyltransf_28"/>
    <property type="match status" value="1"/>
</dbReference>
<dbReference type="GO" id="GO:0032259">
    <property type="term" value="P:methylation"/>
    <property type="evidence" value="ECO:0007669"/>
    <property type="project" value="UniProtKB-KW"/>
</dbReference>
<gene>
    <name evidence="3" type="ordered locus">ERWE_CDS_03370</name>
</gene>
<dbReference type="InterPro" id="IPR003788">
    <property type="entry name" value="NDUFAF7"/>
</dbReference>
<dbReference type="SUPFAM" id="SSF53335">
    <property type="entry name" value="S-adenosyl-L-methionine-dependent methyltransferases"/>
    <property type="match status" value="1"/>
</dbReference>
<evidence type="ECO:0000313" key="4">
    <source>
        <dbReference type="Proteomes" id="UP000001021"/>
    </source>
</evidence>
<protein>
    <recommendedName>
        <fullName evidence="5">SAM-dependent methyltransferase</fullName>
    </recommendedName>
</protein>
<reference evidence="3 4" key="1">
    <citation type="journal article" date="2006" name="J. Bacteriol.">
        <title>Comparative genomic analysis of three strains of Ehrlichia ruminantium reveals an active process of genome size plasticity.</title>
        <authorList>
            <person name="Frutos R."/>
            <person name="Viari A."/>
            <person name="Ferraz C."/>
            <person name="Morgat A."/>
            <person name="Eychenie S."/>
            <person name="Kandassami Y."/>
            <person name="Chantal I."/>
            <person name="Bensaid A."/>
            <person name="Coissac E."/>
            <person name="Vachiery N."/>
            <person name="Demaille J."/>
            <person name="Martinez D."/>
        </authorList>
    </citation>
    <scope>NUCLEOTIDE SEQUENCE [LARGE SCALE GENOMIC DNA]</scope>
    <source>
        <strain evidence="3 4">Welgevonden</strain>
    </source>
</reference>
<keyword evidence="4" id="KW-1185">Reference proteome</keyword>
<dbReference type="HOGENOM" id="CLU_024840_3_0_5"/>
<proteinExistence type="predicted"/>